<dbReference type="EMBL" id="CP016896">
    <property type="protein sequence ID" value="APV37135.1"/>
    <property type="molecule type" value="Genomic_DNA"/>
</dbReference>
<sequence length="209" mass="24407">MALNVGHDFKTRWLNAPEAVRQTFKDDLDRICDLLEPKTPIQYWIEHDQKQQQLAQQQIEEAYAALKAELIEQARIRKQQALEKSLAEKRAEQARYHAALYADEVQQFKQQTVVLAELQAQIDSEVEQLAARYHKNPDVSMDYSRASRISDSQIISELESVRLRLELEADTRIEEAVAQFRSQLKQSAQEEIDYILSRSNFSNHTRHQK</sequence>
<reference evidence="1 2" key="1">
    <citation type="submission" date="2016-08" db="EMBL/GenBank/DDBJ databases">
        <title>Complete genome sequence of Acinetobacter baylyi strain GFJ2.</title>
        <authorList>
            <person name="Tabata M."/>
            <person name="Kuboki S."/>
            <person name="Gibu N."/>
            <person name="Kinouchi Y."/>
            <person name="Vangnai A."/>
            <person name="Kasai D."/>
            <person name="Fukuda M."/>
        </authorList>
    </citation>
    <scope>NUCLEOTIDE SEQUENCE [LARGE SCALE GENOMIC DNA]</scope>
    <source>
        <strain evidence="1 2">GFJ2</strain>
    </source>
</reference>
<dbReference type="AlphaFoldDB" id="A0A1P8ELQ0"/>
<gene>
    <name evidence="1" type="ORF">BEN76_14420</name>
</gene>
<dbReference type="Proteomes" id="UP000185674">
    <property type="component" value="Chromosome"/>
</dbReference>
<dbReference type="KEGG" id="asol:BEN76_14420"/>
<accession>A0A1P8ELQ0</accession>
<proteinExistence type="predicted"/>
<protein>
    <submittedName>
        <fullName evidence="1">Uncharacterized protein</fullName>
    </submittedName>
</protein>
<evidence type="ECO:0000313" key="1">
    <source>
        <dbReference type="EMBL" id="APV37135.1"/>
    </source>
</evidence>
<dbReference type="STRING" id="487316.BEN76_14420"/>
<dbReference type="eggNOG" id="ENOG5033AI8">
    <property type="taxonomic scope" value="Bacteria"/>
</dbReference>
<organism evidence="1 2">
    <name type="scientific">Acinetobacter soli</name>
    <dbReference type="NCBI Taxonomy" id="487316"/>
    <lineage>
        <taxon>Bacteria</taxon>
        <taxon>Pseudomonadati</taxon>
        <taxon>Pseudomonadota</taxon>
        <taxon>Gammaproteobacteria</taxon>
        <taxon>Moraxellales</taxon>
        <taxon>Moraxellaceae</taxon>
        <taxon>Acinetobacter</taxon>
    </lineage>
</organism>
<name>A0A1P8ELQ0_9GAMM</name>
<evidence type="ECO:0000313" key="2">
    <source>
        <dbReference type="Proteomes" id="UP000185674"/>
    </source>
</evidence>
<dbReference type="RefSeq" id="WP_076033373.1">
    <property type="nucleotide sequence ID" value="NZ_BKFD01000012.1"/>
</dbReference>